<evidence type="ECO:0000313" key="4">
    <source>
        <dbReference type="Proteomes" id="UP000577956"/>
    </source>
</evidence>
<organism evidence="3 4">
    <name type="scientific">Cellulomonas oligotrophica</name>
    <dbReference type="NCBI Taxonomy" id="931536"/>
    <lineage>
        <taxon>Bacteria</taxon>
        <taxon>Bacillati</taxon>
        <taxon>Actinomycetota</taxon>
        <taxon>Actinomycetes</taxon>
        <taxon>Micrococcales</taxon>
        <taxon>Cellulomonadaceae</taxon>
        <taxon>Cellulomonas</taxon>
    </lineage>
</organism>
<evidence type="ECO:0000313" key="2">
    <source>
        <dbReference type="EMBL" id="GIG32755.1"/>
    </source>
</evidence>
<reference evidence="3 4" key="1">
    <citation type="submission" date="2020-07" db="EMBL/GenBank/DDBJ databases">
        <title>Sequencing the genomes of 1000 actinobacteria strains.</title>
        <authorList>
            <person name="Klenk H.-P."/>
        </authorList>
    </citation>
    <scope>NUCLEOTIDE SEQUENCE [LARGE SCALE GENOMIC DNA]</scope>
    <source>
        <strain evidence="3 4">DSM 24482</strain>
    </source>
</reference>
<reference evidence="2 5" key="2">
    <citation type="submission" date="2021-01" db="EMBL/GenBank/DDBJ databases">
        <title>Whole genome shotgun sequence of Cellulomonas oligotrophica NBRC 109435.</title>
        <authorList>
            <person name="Komaki H."/>
            <person name="Tamura T."/>
        </authorList>
    </citation>
    <scope>NUCLEOTIDE SEQUENCE [LARGE SCALE GENOMIC DNA]</scope>
    <source>
        <strain evidence="2 5">NBRC 109435</strain>
    </source>
</reference>
<dbReference type="Proteomes" id="UP000618382">
    <property type="component" value="Unassembled WGS sequence"/>
</dbReference>
<feature type="region of interest" description="Disordered" evidence="1">
    <location>
        <begin position="211"/>
        <end position="243"/>
    </location>
</feature>
<gene>
    <name evidence="3" type="ORF">BKA21_001903</name>
    <name evidence="2" type="ORF">Col01nite_19140</name>
</gene>
<protein>
    <submittedName>
        <fullName evidence="3">Uncharacterized protein</fullName>
    </submittedName>
</protein>
<evidence type="ECO:0000313" key="3">
    <source>
        <dbReference type="EMBL" id="NYD86354.1"/>
    </source>
</evidence>
<dbReference type="AlphaFoldDB" id="A0A7Y9FFM5"/>
<name>A0A7Y9FFM5_9CELL</name>
<evidence type="ECO:0000313" key="5">
    <source>
        <dbReference type="Proteomes" id="UP000618382"/>
    </source>
</evidence>
<proteinExistence type="predicted"/>
<dbReference type="EMBL" id="BONN01000004">
    <property type="protein sequence ID" value="GIG32755.1"/>
    <property type="molecule type" value="Genomic_DNA"/>
</dbReference>
<dbReference type="Proteomes" id="UP000577956">
    <property type="component" value="Unassembled WGS sequence"/>
</dbReference>
<sequence>MAEPTTETLPPLPVGDATLRDKHLLGLPAGVEHYEVEVLAASRFRNVRWEVTGAEAATRTGLVPAVTAALGIRAVKASARALRLGRAATLVGPWATTAEDAVAVGLPASTTVVWVLDCPVERGEKPWPGGDRDGLKRAFPDGMPVRGEERYLQWLVAVARRLRGAIRTSTGAVLTPDPDAATDLTVLADHWVEPAEVLEVVQRVHAGAYLSEPDADGWRGPSSGVGRDSQGAVGGSPEAGGSGLRAALEEHGVADEDERRRLYAEAAAFDEHMLQNPPPSEGFGVLVDLGVDGMLAVEVAAAEPQLLPPLIAELPWAADGVVAYRVRWEPFSIEEIEAEKPSFEHRVARSRSAPKIQAIAKAVHGLVGGEIADEADFLVHPDDL</sequence>
<accession>A0A7Y9FFM5</accession>
<feature type="compositionally biased region" description="Gly residues" evidence="1">
    <location>
        <begin position="232"/>
        <end position="243"/>
    </location>
</feature>
<dbReference type="EMBL" id="JACCBK010000001">
    <property type="protein sequence ID" value="NYD86354.1"/>
    <property type="molecule type" value="Genomic_DNA"/>
</dbReference>
<evidence type="ECO:0000256" key="1">
    <source>
        <dbReference type="SAM" id="MobiDB-lite"/>
    </source>
</evidence>
<keyword evidence="5" id="KW-1185">Reference proteome</keyword>
<dbReference type="RefSeq" id="WP_140457996.1">
    <property type="nucleotide sequence ID" value="NZ_BAABFI010000001.1"/>
</dbReference>
<comment type="caution">
    <text evidence="3">The sequence shown here is derived from an EMBL/GenBank/DDBJ whole genome shotgun (WGS) entry which is preliminary data.</text>
</comment>